<protein>
    <submittedName>
        <fullName evidence="1">Uncharacterized protein</fullName>
    </submittedName>
</protein>
<dbReference type="Proteomes" id="UP000326924">
    <property type="component" value="Unassembled WGS sequence"/>
</dbReference>
<evidence type="ECO:0000313" key="1">
    <source>
        <dbReference type="EMBL" id="KAA8894240.1"/>
    </source>
</evidence>
<sequence length="181" mass="20716">MPETPLSIRNLKRVCREIMLDAAALDTPPSFQHKLKAGHKGGLVQSQAGARAFADLVATKAAEKSRQQRSRSSLQKGGVLYAENARNMVKRREEEEVKKAEAALCRAQTAQKRAQKAAHKPFLDAVKKKQKEIKARYSKRTRNWTPVPKREMEWKVIMSELRMVARAGWREKRPRGVYPLW</sequence>
<dbReference type="AlphaFoldDB" id="A0A5J5EFW1"/>
<organism evidence="1 2">
    <name type="scientific">Sphaerosporella brunnea</name>
    <dbReference type="NCBI Taxonomy" id="1250544"/>
    <lineage>
        <taxon>Eukaryota</taxon>
        <taxon>Fungi</taxon>
        <taxon>Dikarya</taxon>
        <taxon>Ascomycota</taxon>
        <taxon>Pezizomycotina</taxon>
        <taxon>Pezizomycetes</taxon>
        <taxon>Pezizales</taxon>
        <taxon>Pyronemataceae</taxon>
        <taxon>Sphaerosporella</taxon>
    </lineage>
</organism>
<name>A0A5J5EFW1_9PEZI</name>
<gene>
    <name evidence="1" type="ORF">FN846DRAFT_895270</name>
</gene>
<evidence type="ECO:0000313" key="2">
    <source>
        <dbReference type="Proteomes" id="UP000326924"/>
    </source>
</evidence>
<reference evidence="1 2" key="1">
    <citation type="submission" date="2019-09" db="EMBL/GenBank/DDBJ databases">
        <title>Draft genome of the ectomycorrhizal ascomycete Sphaerosporella brunnea.</title>
        <authorList>
            <consortium name="DOE Joint Genome Institute"/>
            <person name="Benucci G.M."/>
            <person name="Marozzi G."/>
            <person name="Antonielli L."/>
            <person name="Sanchez S."/>
            <person name="Marco P."/>
            <person name="Wang X."/>
            <person name="Falini L.B."/>
            <person name="Barry K."/>
            <person name="Haridas S."/>
            <person name="Lipzen A."/>
            <person name="Labutti K."/>
            <person name="Grigoriev I.V."/>
            <person name="Murat C."/>
            <person name="Martin F."/>
            <person name="Albertini E."/>
            <person name="Donnini D."/>
            <person name="Bonito G."/>
        </authorList>
    </citation>
    <scope>NUCLEOTIDE SEQUENCE [LARGE SCALE GENOMIC DNA]</scope>
    <source>
        <strain evidence="1 2">Sb_GMNB300</strain>
    </source>
</reference>
<keyword evidence="2" id="KW-1185">Reference proteome</keyword>
<comment type="caution">
    <text evidence="1">The sequence shown here is derived from an EMBL/GenBank/DDBJ whole genome shotgun (WGS) entry which is preliminary data.</text>
</comment>
<proteinExistence type="predicted"/>
<dbReference type="EMBL" id="VXIS01000355">
    <property type="protein sequence ID" value="KAA8894240.1"/>
    <property type="molecule type" value="Genomic_DNA"/>
</dbReference>
<dbReference type="InParanoid" id="A0A5J5EFW1"/>
<accession>A0A5J5EFW1</accession>